<evidence type="ECO:0000259" key="3">
    <source>
        <dbReference type="Pfam" id="PF04321"/>
    </source>
</evidence>
<sequence length="285" mass="31858">MREGKITLLVTGANGQLGQELVRLGDDRVNIVGYGREQLDVTNLLQCREAVAAVRPDAIIHAGAYTAVDKAESEPDEAYRINAIGTRNLTLAANEQGTKLCYISTDYVFDGTASLPYNEYDNTNPQSIYGKSKRAGEVLLQSLCDHYFIVRTSWVYGKYGNNFVKTMLKLASERDSVTVVHDQIGSPTYTYDLGRFLIELVQTEAYGIYHASNTGTCTWYEFARAIFEESGLSVRTEPCTTEQFSRTTPRPAYSVMDHSAIRQNGLTDLRPWREGLKAFLKESNT</sequence>
<dbReference type="GO" id="GO:0008831">
    <property type="term" value="F:dTDP-4-dehydrorhamnose reductase activity"/>
    <property type="evidence" value="ECO:0007669"/>
    <property type="project" value="UniProtKB-EC"/>
</dbReference>
<feature type="domain" description="RmlD-like substrate binding" evidence="3">
    <location>
        <begin position="7"/>
        <end position="283"/>
    </location>
</feature>
<accession>A0ABW0LV05</accession>
<dbReference type="Pfam" id="PF04321">
    <property type="entry name" value="RmlD_sub_bind"/>
    <property type="match status" value="1"/>
</dbReference>
<reference evidence="5" key="1">
    <citation type="journal article" date="2019" name="Int. J. Syst. Evol. Microbiol.">
        <title>The Global Catalogue of Microorganisms (GCM) 10K type strain sequencing project: providing services to taxonomists for standard genome sequencing and annotation.</title>
        <authorList>
            <consortium name="The Broad Institute Genomics Platform"/>
            <consortium name="The Broad Institute Genome Sequencing Center for Infectious Disease"/>
            <person name="Wu L."/>
            <person name="Ma J."/>
        </authorList>
    </citation>
    <scope>NUCLEOTIDE SEQUENCE [LARGE SCALE GENOMIC DNA]</scope>
    <source>
        <strain evidence="5">CCUG 57113</strain>
    </source>
</reference>
<protein>
    <recommendedName>
        <fullName evidence="2">dTDP-4-dehydrorhamnose reductase</fullName>
        <ecNumber evidence="2">1.1.1.133</ecNumber>
    </recommendedName>
</protein>
<comment type="similarity">
    <text evidence="1 2">Belongs to the dTDP-4-dehydrorhamnose reductase family.</text>
</comment>
<dbReference type="InterPro" id="IPR005913">
    <property type="entry name" value="dTDP_dehydrorham_reduct"/>
</dbReference>
<dbReference type="SUPFAM" id="SSF51735">
    <property type="entry name" value="NAD(P)-binding Rossmann-fold domains"/>
    <property type="match status" value="1"/>
</dbReference>
<dbReference type="PANTHER" id="PTHR10491">
    <property type="entry name" value="DTDP-4-DEHYDRORHAMNOSE REDUCTASE"/>
    <property type="match status" value="1"/>
</dbReference>
<keyword evidence="2 4" id="KW-0560">Oxidoreductase</keyword>
<dbReference type="InterPro" id="IPR036291">
    <property type="entry name" value="NAD(P)-bd_dom_sf"/>
</dbReference>
<dbReference type="EC" id="1.1.1.133" evidence="2"/>
<comment type="pathway">
    <text evidence="2">Carbohydrate biosynthesis; dTDP-L-rhamnose biosynthesis.</text>
</comment>
<dbReference type="RefSeq" id="WP_378082435.1">
    <property type="nucleotide sequence ID" value="NZ_JBHSMH010000041.1"/>
</dbReference>
<name>A0ABW0LV05_9BACL</name>
<dbReference type="NCBIfam" id="TIGR01214">
    <property type="entry name" value="rmlD"/>
    <property type="match status" value="1"/>
</dbReference>
<dbReference type="Gene3D" id="3.40.50.720">
    <property type="entry name" value="NAD(P)-binding Rossmann-like Domain"/>
    <property type="match status" value="1"/>
</dbReference>
<evidence type="ECO:0000256" key="1">
    <source>
        <dbReference type="ARBA" id="ARBA00010944"/>
    </source>
</evidence>
<dbReference type="PANTHER" id="PTHR10491:SF4">
    <property type="entry name" value="METHIONINE ADENOSYLTRANSFERASE 2 SUBUNIT BETA"/>
    <property type="match status" value="1"/>
</dbReference>
<comment type="caution">
    <text evidence="4">The sequence shown here is derived from an EMBL/GenBank/DDBJ whole genome shotgun (WGS) entry which is preliminary data.</text>
</comment>
<keyword evidence="5" id="KW-1185">Reference proteome</keyword>
<dbReference type="Proteomes" id="UP001596105">
    <property type="component" value="Unassembled WGS sequence"/>
</dbReference>
<organism evidence="4 5">
    <name type="scientific">Cohnella suwonensis</name>
    <dbReference type="NCBI Taxonomy" id="696072"/>
    <lineage>
        <taxon>Bacteria</taxon>
        <taxon>Bacillati</taxon>
        <taxon>Bacillota</taxon>
        <taxon>Bacilli</taxon>
        <taxon>Bacillales</taxon>
        <taxon>Paenibacillaceae</taxon>
        <taxon>Cohnella</taxon>
    </lineage>
</organism>
<evidence type="ECO:0000256" key="2">
    <source>
        <dbReference type="RuleBase" id="RU364082"/>
    </source>
</evidence>
<evidence type="ECO:0000313" key="4">
    <source>
        <dbReference type="EMBL" id="MFC5469678.1"/>
    </source>
</evidence>
<proteinExistence type="inferred from homology"/>
<comment type="function">
    <text evidence="2">Catalyzes the reduction of dTDP-6-deoxy-L-lyxo-4-hexulose to yield dTDP-L-rhamnose.</text>
</comment>
<gene>
    <name evidence="4" type="primary">rfbD</name>
    <name evidence="4" type="ORF">ACFPPD_13165</name>
</gene>
<dbReference type="Gene3D" id="3.90.25.10">
    <property type="entry name" value="UDP-galactose 4-epimerase, domain 1"/>
    <property type="match status" value="1"/>
</dbReference>
<evidence type="ECO:0000313" key="5">
    <source>
        <dbReference type="Proteomes" id="UP001596105"/>
    </source>
</evidence>
<dbReference type="CDD" id="cd05254">
    <property type="entry name" value="dTDP_HR_like_SDR_e"/>
    <property type="match status" value="1"/>
</dbReference>
<dbReference type="InterPro" id="IPR029903">
    <property type="entry name" value="RmlD-like-bd"/>
</dbReference>
<keyword evidence="2" id="KW-0521">NADP</keyword>
<dbReference type="EMBL" id="JBHSMH010000041">
    <property type="protein sequence ID" value="MFC5469678.1"/>
    <property type="molecule type" value="Genomic_DNA"/>
</dbReference>